<proteinExistence type="predicted"/>
<dbReference type="EMBL" id="CM051402">
    <property type="protein sequence ID" value="KAJ4711629.1"/>
    <property type="molecule type" value="Genomic_DNA"/>
</dbReference>
<reference evidence="1 2" key="1">
    <citation type="journal article" date="2023" name="Science">
        <title>Complex scaffold remodeling in plant triterpene biosynthesis.</title>
        <authorList>
            <person name="De La Pena R."/>
            <person name="Hodgson H."/>
            <person name="Liu J.C."/>
            <person name="Stephenson M.J."/>
            <person name="Martin A.C."/>
            <person name="Owen C."/>
            <person name="Harkess A."/>
            <person name="Leebens-Mack J."/>
            <person name="Jimenez L.E."/>
            <person name="Osbourn A."/>
            <person name="Sattely E.S."/>
        </authorList>
    </citation>
    <scope>NUCLEOTIDE SEQUENCE [LARGE SCALE GENOMIC DNA]</scope>
    <source>
        <strain evidence="2">cv. JPN11</strain>
        <tissue evidence="1">Leaf</tissue>
    </source>
</reference>
<sequence length="344" mass="38069">MRKPDPMGKDRLVNNGSNSSNKAKLRKGLWSPEEDEKLIKYMLTNGQGCWSDIARNAGLQRCGKSCRLRWINYLRPDLKRGAFSPQEEELIIHLHSILGNRWSQIAAGLPGRTDNEIKNFWNSTLKKRLKNNSTASTASPNDSDSSEPTRGVIGGMMPMHNEHDIMTMCRDSSSSSSASIQNMITSNNNQLIDPFSMFDTRYDMTGAPAACVFSNAPAACIAQIDMGDGLLYGDYGILEPGKMGLEGDLCLPPLESSRSVEENNINAAKNNNTDLKSGNNNHYNNNNSCFSNSTGDQGLFNNKGGDVFGLENNWQGENLRVGEWDFEGLMDNISSFPFLDFQVE</sequence>
<name>A0ACC1XLP8_MELAZ</name>
<gene>
    <name evidence="1" type="ORF">OWV82_017617</name>
</gene>
<organism evidence="1 2">
    <name type="scientific">Melia azedarach</name>
    <name type="common">Chinaberry tree</name>
    <dbReference type="NCBI Taxonomy" id="155640"/>
    <lineage>
        <taxon>Eukaryota</taxon>
        <taxon>Viridiplantae</taxon>
        <taxon>Streptophyta</taxon>
        <taxon>Embryophyta</taxon>
        <taxon>Tracheophyta</taxon>
        <taxon>Spermatophyta</taxon>
        <taxon>Magnoliopsida</taxon>
        <taxon>eudicotyledons</taxon>
        <taxon>Gunneridae</taxon>
        <taxon>Pentapetalae</taxon>
        <taxon>rosids</taxon>
        <taxon>malvids</taxon>
        <taxon>Sapindales</taxon>
        <taxon>Meliaceae</taxon>
        <taxon>Melia</taxon>
    </lineage>
</organism>
<evidence type="ECO:0000313" key="2">
    <source>
        <dbReference type="Proteomes" id="UP001164539"/>
    </source>
</evidence>
<keyword evidence="2" id="KW-1185">Reference proteome</keyword>
<dbReference type="Proteomes" id="UP001164539">
    <property type="component" value="Chromosome 9"/>
</dbReference>
<evidence type="ECO:0000313" key="1">
    <source>
        <dbReference type="EMBL" id="KAJ4711629.1"/>
    </source>
</evidence>
<comment type="caution">
    <text evidence="1">The sequence shown here is derived from an EMBL/GenBank/DDBJ whole genome shotgun (WGS) entry which is preliminary data.</text>
</comment>
<protein>
    <submittedName>
        <fullName evidence="1">MYB transcription factor</fullName>
    </submittedName>
</protein>
<accession>A0ACC1XLP8</accession>